<protein>
    <submittedName>
        <fullName evidence="2">DUF1365 domain-containing protein</fullName>
    </submittedName>
</protein>
<dbReference type="PANTHER" id="PTHR33973">
    <property type="entry name" value="OS07G0153300 PROTEIN"/>
    <property type="match status" value="1"/>
</dbReference>
<name>A0ABT4TVC3_9ACTN</name>
<reference evidence="2" key="1">
    <citation type="submission" date="2023-01" db="EMBL/GenBank/DDBJ databases">
        <title>Draft genome sequence of Nocardiopsis sp. LSu2-4 isolated from halophytes.</title>
        <authorList>
            <person name="Duangmal K."/>
            <person name="Chantavorakit T."/>
        </authorList>
    </citation>
    <scope>NUCLEOTIDE SEQUENCE</scope>
    <source>
        <strain evidence="2">LSu2-4</strain>
    </source>
</reference>
<dbReference type="Proteomes" id="UP001165685">
    <property type="component" value="Unassembled WGS sequence"/>
</dbReference>
<evidence type="ECO:0000313" key="2">
    <source>
        <dbReference type="EMBL" id="MDA2808635.1"/>
    </source>
</evidence>
<gene>
    <name evidence="2" type="ORF">O4U47_29285</name>
</gene>
<feature type="compositionally biased region" description="Basic and acidic residues" evidence="1">
    <location>
        <begin position="263"/>
        <end position="277"/>
    </location>
</feature>
<proteinExistence type="predicted"/>
<sequence>MSGPTTPTTVPALYEATVRHTRTAPLHHAFAYRGYYWLVDLDAVPRLPAPLRPLARFHARDHCGDPSGTLRGNVDAYLAEHGIDLQGGRVLMLAHARVLGYVFNPLTVYWCHGADGTPVCAVAEVHNTYRQRHRYLLRTDRHGRARADKTFPVSPFNPVDGHYRISVPEPDRALRLAVTLVRSGRTVFAASLRGERRPTTPRTLLGLALRHPLTPLIGALRIRLQGIWLLLRGLPIVRGTTADGPASARRGAAHPPADPPTEQTDHTEQTEQAVEQR</sequence>
<dbReference type="EMBL" id="JAQFWP010000095">
    <property type="protein sequence ID" value="MDA2808635.1"/>
    <property type="molecule type" value="Genomic_DNA"/>
</dbReference>
<accession>A0ABT4TVC3</accession>
<dbReference type="RefSeq" id="WP_270681223.1">
    <property type="nucleotide sequence ID" value="NZ_JAQFWP010000095.1"/>
</dbReference>
<comment type="caution">
    <text evidence="2">The sequence shown here is derived from an EMBL/GenBank/DDBJ whole genome shotgun (WGS) entry which is preliminary data.</text>
</comment>
<organism evidence="2 3">
    <name type="scientific">Nocardiopsis suaedae</name>
    <dbReference type="NCBI Taxonomy" id="3018444"/>
    <lineage>
        <taxon>Bacteria</taxon>
        <taxon>Bacillati</taxon>
        <taxon>Actinomycetota</taxon>
        <taxon>Actinomycetes</taxon>
        <taxon>Streptosporangiales</taxon>
        <taxon>Nocardiopsidaceae</taxon>
        <taxon>Nocardiopsis</taxon>
    </lineage>
</organism>
<dbReference type="InterPro" id="IPR010775">
    <property type="entry name" value="DUF1365"/>
</dbReference>
<keyword evidence="3" id="KW-1185">Reference proteome</keyword>
<evidence type="ECO:0000256" key="1">
    <source>
        <dbReference type="SAM" id="MobiDB-lite"/>
    </source>
</evidence>
<dbReference type="Pfam" id="PF07103">
    <property type="entry name" value="DUF1365"/>
    <property type="match status" value="1"/>
</dbReference>
<dbReference type="PANTHER" id="PTHR33973:SF4">
    <property type="entry name" value="OS07G0153300 PROTEIN"/>
    <property type="match status" value="1"/>
</dbReference>
<evidence type="ECO:0000313" key="3">
    <source>
        <dbReference type="Proteomes" id="UP001165685"/>
    </source>
</evidence>
<feature type="region of interest" description="Disordered" evidence="1">
    <location>
        <begin position="242"/>
        <end position="277"/>
    </location>
</feature>